<evidence type="ECO:0000313" key="10">
    <source>
        <dbReference type="Proteomes" id="UP000671995"/>
    </source>
</evidence>
<evidence type="ECO:0000256" key="6">
    <source>
        <dbReference type="ARBA" id="ARBA00023274"/>
    </source>
</evidence>
<proteinExistence type="inferred from homology"/>
<protein>
    <recommendedName>
        <fullName evidence="7 8">Small ribosomal subunit protein bS20</fullName>
    </recommendedName>
</protein>
<accession>A0A975F0G3</accession>
<organism evidence="9 10">
    <name type="scientific">Treponema parvum</name>
    <dbReference type="NCBI Taxonomy" id="138851"/>
    <lineage>
        <taxon>Bacteria</taxon>
        <taxon>Pseudomonadati</taxon>
        <taxon>Spirochaetota</taxon>
        <taxon>Spirochaetia</taxon>
        <taxon>Spirochaetales</taxon>
        <taxon>Treponemataceae</taxon>
        <taxon>Treponema</taxon>
    </lineage>
</organism>
<comment type="similarity">
    <text evidence="2 8">Belongs to the bacterial ribosomal protein bS20 family.</text>
</comment>
<dbReference type="Pfam" id="PF01649">
    <property type="entry name" value="Ribosomal_S20p"/>
    <property type="match status" value="1"/>
</dbReference>
<evidence type="ECO:0000313" key="9">
    <source>
        <dbReference type="EMBL" id="QTQ12112.1"/>
    </source>
</evidence>
<reference evidence="9" key="2">
    <citation type="journal article" date="2021" name="Microbiol. Resour. Announc.">
        <title>Complete Genome Sequences of Three Human Oral Treponema parvum Isolates.</title>
        <authorList>
            <person name="Zeng H."/>
            <person name="Watt R.M."/>
        </authorList>
    </citation>
    <scope>NUCLEOTIDE SEQUENCE</scope>
    <source>
        <strain evidence="9">ATCC 700773</strain>
    </source>
</reference>
<dbReference type="GO" id="GO:0003735">
    <property type="term" value="F:structural constituent of ribosome"/>
    <property type="evidence" value="ECO:0007669"/>
    <property type="project" value="InterPro"/>
</dbReference>
<evidence type="ECO:0000256" key="5">
    <source>
        <dbReference type="ARBA" id="ARBA00022980"/>
    </source>
</evidence>
<name>A0A975F0G3_9SPIR</name>
<dbReference type="InterPro" id="IPR036510">
    <property type="entry name" value="Ribosomal_bS20_sf"/>
</dbReference>
<gene>
    <name evidence="8 9" type="primary">rpsT</name>
    <name evidence="9" type="ORF">HRI96_07845</name>
</gene>
<keyword evidence="4 8" id="KW-0694">RNA-binding</keyword>
<dbReference type="Gene3D" id="1.20.58.110">
    <property type="entry name" value="Ribosomal protein S20"/>
    <property type="match status" value="1"/>
</dbReference>
<dbReference type="HAMAP" id="MF_00500">
    <property type="entry name" value="Ribosomal_bS20"/>
    <property type="match status" value="1"/>
</dbReference>
<evidence type="ECO:0000256" key="7">
    <source>
        <dbReference type="ARBA" id="ARBA00035136"/>
    </source>
</evidence>
<evidence type="ECO:0000256" key="2">
    <source>
        <dbReference type="ARBA" id="ARBA00007634"/>
    </source>
</evidence>
<dbReference type="PANTHER" id="PTHR33398">
    <property type="entry name" value="30S RIBOSOMAL PROTEIN S20"/>
    <property type="match status" value="1"/>
</dbReference>
<keyword evidence="3 8" id="KW-0699">rRNA-binding</keyword>
<reference evidence="9" key="1">
    <citation type="submission" date="2020-05" db="EMBL/GenBank/DDBJ databases">
        <authorList>
            <person name="Zeng H."/>
            <person name="Chan Y.K."/>
            <person name="Watt R.M."/>
        </authorList>
    </citation>
    <scope>NUCLEOTIDE SEQUENCE</scope>
    <source>
        <strain evidence="9">ATCC 700773</strain>
    </source>
</reference>
<dbReference type="GO" id="GO:0070181">
    <property type="term" value="F:small ribosomal subunit rRNA binding"/>
    <property type="evidence" value="ECO:0007669"/>
    <property type="project" value="TreeGrafter"/>
</dbReference>
<evidence type="ECO:0000256" key="8">
    <source>
        <dbReference type="HAMAP-Rule" id="MF_00500"/>
    </source>
</evidence>
<evidence type="ECO:0000256" key="3">
    <source>
        <dbReference type="ARBA" id="ARBA00022730"/>
    </source>
</evidence>
<dbReference type="EMBL" id="CP054257">
    <property type="protein sequence ID" value="QTQ12112.1"/>
    <property type="molecule type" value="Genomic_DNA"/>
</dbReference>
<dbReference type="AlphaFoldDB" id="A0A975F0G3"/>
<dbReference type="NCBIfam" id="TIGR00029">
    <property type="entry name" value="S20"/>
    <property type="match status" value="1"/>
</dbReference>
<dbReference type="GO" id="GO:0015935">
    <property type="term" value="C:small ribosomal subunit"/>
    <property type="evidence" value="ECO:0007669"/>
    <property type="project" value="TreeGrafter"/>
</dbReference>
<dbReference type="RefSeq" id="WP_210116826.1">
    <property type="nucleotide sequence ID" value="NZ_CP054257.1"/>
</dbReference>
<dbReference type="GO" id="GO:0006412">
    <property type="term" value="P:translation"/>
    <property type="evidence" value="ECO:0007669"/>
    <property type="project" value="UniProtKB-UniRule"/>
</dbReference>
<dbReference type="SUPFAM" id="SSF46992">
    <property type="entry name" value="Ribosomal protein S20"/>
    <property type="match status" value="1"/>
</dbReference>
<sequence>MSVKKTSAEKRFAQSEVRRLRNKSIKSKCHTCVRRFVEAVQKKDQKASEDALKILVKELDSARGKGVLKPNAVSRKKSRMMKLYNVSFLQSK</sequence>
<evidence type="ECO:0000256" key="1">
    <source>
        <dbReference type="ARBA" id="ARBA00003134"/>
    </source>
</evidence>
<dbReference type="PANTHER" id="PTHR33398:SF1">
    <property type="entry name" value="SMALL RIBOSOMAL SUBUNIT PROTEIN BS20C"/>
    <property type="match status" value="1"/>
</dbReference>
<evidence type="ECO:0000256" key="4">
    <source>
        <dbReference type="ARBA" id="ARBA00022884"/>
    </source>
</evidence>
<keyword evidence="5 8" id="KW-0689">Ribosomal protein</keyword>
<dbReference type="InterPro" id="IPR002583">
    <property type="entry name" value="Ribosomal_bS20"/>
</dbReference>
<dbReference type="Proteomes" id="UP000671995">
    <property type="component" value="Chromosome"/>
</dbReference>
<dbReference type="GO" id="GO:0005829">
    <property type="term" value="C:cytosol"/>
    <property type="evidence" value="ECO:0007669"/>
    <property type="project" value="TreeGrafter"/>
</dbReference>
<keyword evidence="6 8" id="KW-0687">Ribonucleoprotein</keyword>
<comment type="function">
    <text evidence="1 8">Binds directly to 16S ribosomal RNA.</text>
</comment>